<evidence type="ECO:0008006" key="12">
    <source>
        <dbReference type="Google" id="ProtNLM"/>
    </source>
</evidence>
<proteinExistence type="predicted"/>
<keyword evidence="3" id="KW-0677">Repeat</keyword>
<keyword evidence="11" id="KW-1185">Reference proteome</keyword>
<dbReference type="SUPFAM" id="SSF57850">
    <property type="entry name" value="RING/U-box"/>
    <property type="match status" value="1"/>
</dbReference>
<name>A0A6A7BZL0_9PEZI</name>
<protein>
    <recommendedName>
        <fullName evidence="12">RING-type domain-containing protein</fullName>
    </recommendedName>
</protein>
<sequence>VMDLAARYNMGETYRQLVVQCLKEIIQNNVEAMRLNAVFGTLWRAVCADRANTERDGLVSLMSSKVECIDNQAKREKMRFWLQTSYDYTGEILEAVAKVSEAERFPCVFLAPEFDSEVKFTRAELLEIGRSCNRAVLARLAQALTCLTFAEKEEDAPRDATFLPLALMKPNYGGRFWKLLLHLIVPGTMLAPRPAALLAAVAIKIGIISLLSSAQDEVLAFKGKWNNIHTSETWNVGCLTLLLDADANAGNELLHAHDRRLFQLLVDYVLLERNLESEISAEMGWRPSKTLACIGPTVVCRSCKHPRSVTIMAKDGTCGICIDPKSCNCPACTKEGPETRDVGVSSEAVYWFECSVKKCLAQYVVYNIGRLKAKPKCFYCRHNGSPSAPTIQCTRCSSRVIYPDAYRSAMLIESEWICPACKDGNVSTIITRNITLQVLIIENGPDFLISGDVPSTLFTGVSLYKTLTARGTTDLNIKILPTVSNNEPAPRLVYQGRVIHNAEKLLVTLHNLIRARGSSLPPCSLCFAPSGHTRTCGRNSCTSLLCASCEQGWYDLNRPGRAINPSALKCPFCRRDPAKPPHRALASMKWDAAIVYAWCRSCKRVQEIGERVCGITPEDVQNWDCEECAPHIHGKGETQRQCPGCGIWTEKIAGCDHLRCVVRSCGVHWCWLCRFRAETEDKVYRHLREVHE</sequence>
<dbReference type="OrthoDB" id="10009520at2759"/>
<evidence type="ECO:0000256" key="6">
    <source>
        <dbReference type="ARBA" id="ARBA00022833"/>
    </source>
</evidence>
<keyword evidence="1" id="KW-0808">Transferase</keyword>
<evidence type="ECO:0000313" key="11">
    <source>
        <dbReference type="Proteomes" id="UP000799421"/>
    </source>
</evidence>
<dbReference type="InterPro" id="IPR001841">
    <property type="entry name" value="Znf_RING"/>
</dbReference>
<gene>
    <name evidence="10" type="ORF">K470DRAFT_217171</name>
</gene>
<evidence type="ECO:0000259" key="9">
    <source>
        <dbReference type="PROSITE" id="PS51873"/>
    </source>
</evidence>
<dbReference type="PROSITE" id="PS50089">
    <property type="entry name" value="ZF_RING_2"/>
    <property type="match status" value="1"/>
</dbReference>
<dbReference type="Proteomes" id="UP000799421">
    <property type="component" value="Unassembled WGS sequence"/>
</dbReference>
<feature type="domain" description="RING-type" evidence="9">
    <location>
        <begin position="519"/>
        <end position="692"/>
    </location>
</feature>
<evidence type="ECO:0000256" key="2">
    <source>
        <dbReference type="ARBA" id="ARBA00022723"/>
    </source>
</evidence>
<accession>A0A6A7BZL0</accession>
<evidence type="ECO:0000256" key="3">
    <source>
        <dbReference type="ARBA" id="ARBA00022737"/>
    </source>
</evidence>
<evidence type="ECO:0000256" key="5">
    <source>
        <dbReference type="ARBA" id="ARBA00022786"/>
    </source>
</evidence>
<keyword evidence="6" id="KW-0862">Zinc</keyword>
<organism evidence="10 11">
    <name type="scientific">Piedraia hortae CBS 480.64</name>
    <dbReference type="NCBI Taxonomy" id="1314780"/>
    <lineage>
        <taxon>Eukaryota</taxon>
        <taxon>Fungi</taxon>
        <taxon>Dikarya</taxon>
        <taxon>Ascomycota</taxon>
        <taxon>Pezizomycotina</taxon>
        <taxon>Dothideomycetes</taxon>
        <taxon>Dothideomycetidae</taxon>
        <taxon>Capnodiales</taxon>
        <taxon>Piedraiaceae</taxon>
        <taxon>Piedraia</taxon>
    </lineage>
</organism>
<evidence type="ECO:0000256" key="4">
    <source>
        <dbReference type="ARBA" id="ARBA00022771"/>
    </source>
</evidence>
<evidence type="ECO:0000313" key="10">
    <source>
        <dbReference type="EMBL" id="KAF2860407.1"/>
    </source>
</evidence>
<dbReference type="InterPro" id="IPR044066">
    <property type="entry name" value="TRIAD_supradom"/>
</dbReference>
<dbReference type="GO" id="GO:0008270">
    <property type="term" value="F:zinc ion binding"/>
    <property type="evidence" value="ECO:0007669"/>
    <property type="project" value="UniProtKB-KW"/>
</dbReference>
<dbReference type="GO" id="GO:0016740">
    <property type="term" value="F:transferase activity"/>
    <property type="evidence" value="ECO:0007669"/>
    <property type="project" value="UniProtKB-KW"/>
</dbReference>
<reference evidence="10" key="1">
    <citation type="journal article" date="2020" name="Stud. Mycol.">
        <title>101 Dothideomycetes genomes: a test case for predicting lifestyles and emergence of pathogens.</title>
        <authorList>
            <person name="Haridas S."/>
            <person name="Albert R."/>
            <person name="Binder M."/>
            <person name="Bloem J."/>
            <person name="Labutti K."/>
            <person name="Salamov A."/>
            <person name="Andreopoulos B."/>
            <person name="Baker S."/>
            <person name="Barry K."/>
            <person name="Bills G."/>
            <person name="Bluhm B."/>
            <person name="Cannon C."/>
            <person name="Castanera R."/>
            <person name="Culley D."/>
            <person name="Daum C."/>
            <person name="Ezra D."/>
            <person name="Gonzalez J."/>
            <person name="Henrissat B."/>
            <person name="Kuo A."/>
            <person name="Liang C."/>
            <person name="Lipzen A."/>
            <person name="Lutzoni F."/>
            <person name="Magnuson J."/>
            <person name="Mondo S."/>
            <person name="Nolan M."/>
            <person name="Ohm R."/>
            <person name="Pangilinan J."/>
            <person name="Park H.-J."/>
            <person name="Ramirez L."/>
            <person name="Alfaro M."/>
            <person name="Sun H."/>
            <person name="Tritt A."/>
            <person name="Yoshinaga Y."/>
            <person name="Zwiers L.-H."/>
            <person name="Turgeon B."/>
            <person name="Goodwin S."/>
            <person name="Spatafora J."/>
            <person name="Crous P."/>
            <person name="Grigoriev I."/>
        </authorList>
    </citation>
    <scope>NUCLEOTIDE SEQUENCE</scope>
    <source>
        <strain evidence="10">CBS 480.64</strain>
    </source>
</reference>
<evidence type="ECO:0000256" key="1">
    <source>
        <dbReference type="ARBA" id="ARBA00022679"/>
    </source>
</evidence>
<keyword evidence="5" id="KW-0833">Ubl conjugation pathway</keyword>
<feature type="non-terminal residue" evidence="10">
    <location>
        <position position="1"/>
    </location>
</feature>
<evidence type="ECO:0000259" key="8">
    <source>
        <dbReference type="PROSITE" id="PS50089"/>
    </source>
</evidence>
<dbReference type="PROSITE" id="PS51873">
    <property type="entry name" value="TRIAD"/>
    <property type="match status" value="1"/>
</dbReference>
<dbReference type="Gene3D" id="1.20.120.1750">
    <property type="match status" value="1"/>
</dbReference>
<dbReference type="EMBL" id="MU005982">
    <property type="protein sequence ID" value="KAF2860407.1"/>
    <property type="molecule type" value="Genomic_DNA"/>
</dbReference>
<evidence type="ECO:0000256" key="7">
    <source>
        <dbReference type="PROSITE-ProRule" id="PRU00175"/>
    </source>
</evidence>
<keyword evidence="4 7" id="KW-0863">Zinc-finger</keyword>
<feature type="domain" description="RING-type" evidence="8">
    <location>
        <begin position="523"/>
        <end position="574"/>
    </location>
</feature>
<dbReference type="AlphaFoldDB" id="A0A6A7BZL0"/>
<keyword evidence="2" id="KW-0479">Metal-binding</keyword>